<feature type="compositionally biased region" description="Low complexity" evidence="1">
    <location>
        <begin position="72"/>
        <end position="81"/>
    </location>
</feature>
<feature type="compositionally biased region" description="Gly residues" evidence="1">
    <location>
        <begin position="35"/>
        <end position="49"/>
    </location>
</feature>
<keyword evidence="3" id="KW-1185">Reference proteome</keyword>
<proteinExistence type="predicted"/>
<sequence>MTRKRDIITCAGSLAFLAAMPFGPRIVFAPDDGNGQSGGGGGGDDGGYGLDPSPAQPGDGDGQSGQQGQPGGAPSNAGNPSEPIGGADGAQPSLHKPEGVPDHLFGQNDQETIDKIWNAYKGAREALGKQSKAPDKPEAYQPFAWSDKVKANLSIAEDDEAATLFRSIAHKHGMNDENMKAVPEFFEALIEKGVIEPPHDTRAEMRALAPQGFAGSDEAKEAKGAERVAAADRWIAQLSSQRGFDDGMKTEMRLLTTTAAGVKVIESFMTSGMGGSVNPGGQTGGEPTITKAVLDARIADPRNDIMGDKYDPAFAQETDAMFKKFYPD</sequence>
<evidence type="ECO:0000256" key="1">
    <source>
        <dbReference type="SAM" id="MobiDB-lite"/>
    </source>
</evidence>
<reference evidence="2" key="1">
    <citation type="submission" date="2022-01" db="EMBL/GenBank/DDBJ databases">
        <title>Jiella avicenniae sp. nov., a novel endophytic bacterium isolated from bark of Avicennia marina.</title>
        <authorList>
            <person name="Tuo L."/>
        </authorList>
    </citation>
    <scope>NUCLEOTIDE SEQUENCE</scope>
    <source>
        <strain evidence="2">CBK1P-4</strain>
    </source>
</reference>
<accession>A0A9X1NVR0</accession>
<protein>
    <submittedName>
        <fullName evidence="2">Uncharacterized protein</fullName>
    </submittedName>
</protein>
<feature type="region of interest" description="Disordered" evidence="1">
    <location>
        <begin position="25"/>
        <end position="106"/>
    </location>
</feature>
<dbReference type="AlphaFoldDB" id="A0A9X1NVR0"/>
<dbReference type="Proteomes" id="UP001139035">
    <property type="component" value="Unassembled WGS sequence"/>
</dbReference>
<comment type="caution">
    <text evidence="2">The sequence shown here is derived from an EMBL/GenBank/DDBJ whole genome shotgun (WGS) entry which is preliminary data.</text>
</comment>
<dbReference type="EMBL" id="JAJUWU010000001">
    <property type="protein sequence ID" value="MCE7026422.1"/>
    <property type="molecule type" value="Genomic_DNA"/>
</dbReference>
<feature type="compositionally biased region" description="Gly residues" evidence="1">
    <location>
        <begin position="59"/>
        <end position="71"/>
    </location>
</feature>
<name>A0A9X1NVR0_9HYPH</name>
<evidence type="ECO:0000313" key="3">
    <source>
        <dbReference type="Proteomes" id="UP001139035"/>
    </source>
</evidence>
<dbReference type="RefSeq" id="WP_233717126.1">
    <property type="nucleotide sequence ID" value="NZ_JAJUWU010000001.1"/>
</dbReference>
<evidence type="ECO:0000313" key="2">
    <source>
        <dbReference type="EMBL" id="MCE7026422.1"/>
    </source>
</evidence>
<gene>
    <name evidence="2" type="ORF">LZD57_00330</name>
</gene>
<organism evidence="2 3">
    <name type="scientific">Jiella avicenniae</name>
    <dbReference type="NCBI Taxonomy" id="2907202"/>
    <lineage>
        <taxon>Bacteria</taxon>
        <taxon>Pseudomonadati</taxon>
        <taxon>Pseudomonadota</taxon>
        <taxon>Alphaproteobacteria</taxon>
        <taxon>Hyphomicrobiales</taxon>
        <taxon>Aurantimonadaceae</taxon>
        <taxon>Jiella</taxon>
    </lineage>
</organism>